<evidence type="ECO:0000313" key="5">
    <source>
        <dbReference type="EMBL" id="CAB4164680.1"/>
    </source>
</evidence>
<dbReference type="GO" id="GO:0004527">
    <property type="term" value="F:exonuclease activity"/>
    <property type="evidence" value="ECO:0007669"/>
    <property type="project" value="UniProtKB-KW"/>
</dbReference>
<dbReference type="EMBL" id="LR796961">
    <property type="protein sequence ID" value="CAB4178352.1"/>
    <property type="molecule type" value="Genomic_DNA"/>
</dbReference>
<dbReference type="EMBL" id="LR796878">
    <property type="protein sequence ID" value="CAB4171981.1"/>
    <property type="molecule type" value="Genomic_DNA"/>
</dbReference>
<dbReference type="EMBL" id="LR797305">
    <property type="protein sequence ID" value="CAB4200725.1"/>
    <property type="molecule type" value="Genomic_DNA"/>
</dbReference>
<keyword evidence="2" id="KW-0269">Exonuclease</keyword>
<evidence type="ECO:0000313" key="9">
    <source>
        <dbReference type="EMBL" id="CAB4200725.1"/>
    </source>
</evidence>
<evidence type="ECO:0000313" key="10">
    <source>
        <dbReference type="EMBL" id="CAB4213171.1"/>
    </source>
</evidence>
<keyword evidence="2" id="KW-0540">Nuclease</keyword>
<dbReference type="InterPro" id="IPR038726">
    <property type="entry name" value="PDDEXK_AddAB-type"/>
</dbReference>
<accession>A0A6J5MGL7</accession>
<feature type="domain" description="PD-(D/E)XK endonuclease-like" evidence="1">
    <location>
        <begin position="8"/>
        <end position="248"/>
    </location>
</feature>
<dbReference type="Gene3D" id="3.90.320.10">
    <property type="match status" value="1"/>
</dbReference>
<name>A0A6J5MGL7_9CAUD</name>
<dbReference type="SUPFAM" id="SSF52980">
    <property type="entry name" value="Restriction endonuclease-like"/>
    <property type="match status" value="1"/>
</dbReference>
<dbReference type="EMBL" id="LR797177">
    <property type="protein sequence ID" value="CAB4191686.1"/>
    <property type="molecule type" value="Genomic_DNA"/>
</dbReference>
<dbReference type="EMBL" id="LR796443">
    <property type="protein sequence ID" value="CAB4145251.1"/>
    <property type="molecule type" value="Genomic_DNA"/>
</dbReference>
<dbReference type="InterPro" id="IPR011604">
    <property type="entry name" value="PDDEXK-like_dom_sf"/>
</dbReference>
<dbReference type="EMBL" id="LR796644">
    <property type="protein sequence ID" value="CAB4155863.1"/>
    <property type="molecule type" value="Genomic_DNA"/>
</dbReference>
<evidence type="ECO:0000313" key="6">
    <source>
        <dbReference type="EMBL" id="CAB4171981.1"/>
    </source>
</evidence>
<keyword evidence="2" id="KW-0378">Hydrolase</keyword>
<evidence type="ECO:0000313" key="3">
    <source>
        <dbReference type="EMBL" id="CAB4155863.1"/>
    </source>
</evidence>
<gene>
    <name evidence="7" type="ORF">UFOVP1002_103</name>
    <name evidence="8" type="ORF">UFOVP1217_92</name>
    <name evidence="9" type="ORF">UFOVP1343_76</name>
    <name evidence="10" type="ORF">UFOVP1438_125</name>
    <name evidence="13" type="ORF">UFOVP1541_60</name>
    <name evidence="11" type="ORF">UFOVP1592_121</name>
    <name evidence="2" type="ORF">UFOVP465_170</name>
    <name evidence="3" type="ORF">UFOVP666_28</name>
    <name evidence="4" type="ORF">UFOVP727_105</name>
    <name evidence="12" type="ORF">UFOVP741_108</name>
    <name evidence="5" type="ORF">UFOVP819_56</name>
    <name evidence="6" type="ORF">UFOVP926_31</name>
</gene>
<evidence type="ECO:0000259" key="1">
    <source>
        <dbReference type="Pfam" id="PF12705"/>
    </source>
</evidence>
<evidence type="ECO:0000313" key="11">
    <source>
        <dbReference type="EMBL" id="CAB4217904.1"/>
    </source>
</evidence>
<evidence type="ECO:0000313" key="13">
    <source>
        <dbReference type="EMBL" id="CAB5228939.1"/>
    </source>
</evidence>
<evidence type="ECO:0000313" key="2">
    <source>
        <dbReference type="EMBL" id="CAB4145251.1"/>
    </source>
</evidence>
<evidence type="ECO:0000313" key="8">
    <source>
        <dbReference type="EMBL" id="CAB4191686.1"/>
    </source>
</evidence>
<dbReference type="EMBL" id="LR798341">
    <property type="protein sequence ID" value="CAB5225180.1"/>
    <property type="molecule type" value="Genomic_DNA"/>
</dbReference>
<dbReference type="InterPro" id="IPR011335">
    <property type="entry name" value="Restrct_endonuc-II-like"/>
</dbReference>
<dbReference type="Pfam" id="PF12705">
    <property type="entry name" value="PDDEXK_1"/>
    <property type="match status" value="1"/>
</dbReference>
<dbReference type="EMBL" id="LR796698">
    <property type="protein sequence ID" value="CAB4160251.1"/>
    <property type="molecule type" value="Genomic_DNA"/>
</dbReference>
<dbReference type="EMBL" id="LR798395">
    <property type="protein sequence ID" value="CAB5228939.1"/>
    <property type="molecule type" value="Genomic_DNA"/>
</dbReference>
<reference evidence="2" key="1">
    <citation type="submission" date="2020-04" db="EMBL/GenBank/DDBJ databases">
        <authorList>
            <person name="Chiriac C."/>
            <person name="Salcher M."/>
            <person name="Ghai R."/>
            <person name="Kavagutti S V."/>
        </authorList>
    </citation>
    <scope>NUCLEOTIDE SEQUENCE</scope>
</reference>
<evidence type="ECO:0000313" key="4">
    <source>
        <dbReference type="EMBL" id="CAB4160251.1"/>
    </source>
</evidence>
<protein>
    <submittedName>
        <fullName evidence="2">COG2887 RecB family exonuclease</fullName>
    </submittedName>
</protein>
<sequence length="255" mass="29494">MLNAPEYLSPSSIGTFHQCPLKYKLSRIDGLKEPPTEHTILGNYVHSILEEFYRLEAGQRTLLNARDLFRSIWDDYAEDVTKIYRNNPQSISEFRLRARYCIENLMKMESPELIEFDGIETELNHAVKGVKIKGFIDRWAIGDGKINIGDYKTGKVPQPRFRDDKFDQLLIYAIILSEIEDKDIGTLELLYIKDSVRLTKDPTKEDINRITEMLVETRNAIDARCETGVFETKVGVLCGWCHFKPICPAWSKKNK</sequence>
<dbReference type="EMBL" id="LR797452">
    <property type="protein sequence ID" value="CAB4217904.1"/>
    <property type="molecule type" value="Genomic_DNA"/>
</dbReference>
<proteinExistence type="predicted"/>
<dbReference type="EMBL" id="LR797395">
    <property type="protein sequence ID" value="CAB4213171.1"/>
    <property type="molecule type" value="Genomic_DNA"/>
</dbReference>
<evidence type="ECO:0000313" key="12">
    <source>
        <dbReference type="EMBL" id="CAB5225180.1"/>
    </source>
</evidence>
<dbReference type="EMBL" id="LR796762">
    <property type="protein sequence ID" value="CAB4164680.1"/>
    <property type="molecule type" value="Genomic_DNA"/>
</dbReference>
<organism evidence="2">
    <name type="scientific">uncultured Caudovirales phage</name>
    <dbReference type="NCBI Taxonomy" id="2100421"/>
    <lineage>
        <taxon>Viruses</taxon>
        <taxon>Duplodnaviria</taxon>
        <taxon>Heunggongvirae</taxon>
        <taxon>Uroviricota</taxon>
        <taxon>Caudoviricetes</taxon>
        <taxon>Peduoviridae</taxon>
        <taxon>Maltschvirus</taxon>
        <taxon>Maltschvirus maltsch</taxon>
    </lineage>
</organism>
<evidence type="ECO:0000313" key="7">
    <source>
        <dbReference type="EMBL" id="CAB4178352.1"/>
    </source>
</evidence>